<dbReference type="STRING" id="410359.Pcal_0016"/>
<evidence type="ECO:0000313" key="2">
    <source>
        <dbReference type="Proteomes" id="UP000001431"/>
    </source>
</evidence>
<protein>
    <submittedName>
        <fullName evidence="1">Uncharacterized protein</fullName>
    </submittedName>
</protein>
<dbReference type="EMBL" id="CP000561">
    <property type="protein sequence ID" value="ABO07456.1"/>
    <property type="molecule type" value="Genomic_DNA"/>
</dbReference>
<dbReference type="KEGG" id="pcl:Pcal_0016"/>
<evidence type="ECO:0000313" key="1">
    <source>
        <dbReference type="EMBL" id="ABO07456.1"/>
    </source>
</evidence>
<reference evidence="1" key="1">
    <citation type="submission" date="2007-02" db="EMBL/GenBank/DDBJ databases">
        <title>Complete sequence of Pyrobaculum calidifontis JCM 11548.</title>
        <authorList>
            <consortium name="US DOE Joint Genome Institute"/>
            <person name="Copeland A."/>
            <person name="Lucas S."/>
            <person name="Lapidus A."/>
            <person name="Barry K."/>
            <person name="Glavina del Rio T."/>
            <person name="Dalin E."/>
            <person name="Tice H."/>
            <person name="Pitluck S."/>
            <person name="Chain P."/>
            <person name="Malfatti S."/>
            <person name="Shin M."/>
            <person name="Vergez L."/>
            <person name="Schmutz J."/>
            <person name="Larimer F."/>
            <person name="Land M."/>
            <person name="Hauser L."/>
            <person name="Kyrpides N."/>
            <person name="Mikhailova N."/>
            <person name="Cozen A.E."/>
            <person name="Fitz-Gibbon S.T."/>
            <person name="House C.H."/>
            <person name="Saltikov C."/>
            <person name="Lowe T.M."/>
            <person name="Richardson P."/>
        </authorList>
    </citation>
    <scope>NUCLEOTIDE SEQUENCE [LARGE SCALE GENOMIC DNA]</scope>
    <source>
        <strain evidence="1">JCM 11548</strain>
    </source>
</reference>
<dbReference type="eggNOG" id="arCOG05460">
    <property type="taxonomic scope" value="Archaea"/>
</dbReference>
<keyword evidence="2" id="KW-1185">Reference proteome</keyword>
<proteinExistence type="predicted"/>
<gene>
    <name evidence="1" type="ordered locus">Pcal_0016</name>
</gene>
<organism evidence="1 2">
    <name type="scientific">Pyrobaculum calidifontis (strain DSM 21063 / JCM 11548 / VA1)</name>
    <dbReference type="NCBI Taxonomy" id="410359"/>
    <lineage>
        <taxon>Archaea</taxon>
        <taxon>Thermoproteota</taxon>
        <taxon>Thermoprotei</taxon>
        <taxon>Thermoproteales</taxon>
        <taxon>Thermoproteaceae</taxon>
        <taxon>Pyrobaculum</taxon>
    </lineage>
</organism>
<dbReference type="HOGENOM" id="CLU_2327350_0_0_2"/>
<sequence>MLAPSGEFVCKKCGHRWPLPQADLTWAELEIKKAKLFEKYIDEPIEECSELLSKLRQELDEKSARLLAGKILIQRAERRKLAPAELEKLYAEVEKCWG</sequence>
<dbReference type="Proteomes" id="UP000001431">
    <property type="component" value="Chromosome"/>
</dbReference>
<name>A3MS39_PYRCJ</name>
<accession>A3MS39</accession>
<dbReference type="AlphaFoldDB" id="A3MS39"/>